<accession>A0A8H4VWZ2</accession>
<evidence type="ECO:0000313" key="2">
    <source>
        <dbReference type="EMBL" id="KAF4622979.1"/>
    </source>
</evidence>
<evidence type="ECO:0000313" key="3">
    <source>
        <dbReference type="Proteomes" id="UP000521872"/>
    </source>
</evidence>
<dbReference type="Proteomes" id="UP000521872">
    <property type="component" value="Unassembled WGS sequence"/>
</dbReference>
<evidence type="ECO:0000256" key="1">
    <source>
        <dbReference type="SAM" id="MobiDB-lite"/>
    </source>
</evidence>
<dbReference type="AlphaFoldDB" id="A0A8H4VWZ2"/>
<keyword evidence="3" id="KW-1185">Reference proteome</keyword>
<reference evidence="2 3" key="1">
    <citation type="submission" date="2019-12" db="EMBL/GenBank/DDBJ databases">
        <authorList>
            <person name="Floudas D."/>
            <person name="Bentzer J."/>
            <person name="Ahren D."/>
            <person name="Johansson T."/>
            <person name="Persson P."/>
            <person name="Tunlid A."/>
        </authorList>
    </citation>
    <scope>NUCLEOTIDE SEQUENCE [LARGE SCALE GENOMIC DNA]</scope>
    <source>
        <strain evidence="2 3">CBS 102.39</strain>
    </source>
</reference>
<sequence>MSTNVSGGPGSTVTVSDKFRPPSTGTDFIVRSRDNVLFYLHTCYLLHTTGCLLPTTPAAAKSLCSNEQHKPVGSDSSTGDGKVGSEVTTASSSPKPTAWNLPEPREVLEVLFDFIYPRRHPDLTGMLFSQLVPLADAAEKYKVYSAMAICQMCMRKFIVSNPTDVFRYASKYYGYPSDIVAEAAIHCSRLKIPVDTLMKTFPKNAISVWFKLQEVWTKIFNEEFDISPNKPSSPSSPTPTNSKSKKRKVSTISTPTPTAVNPLENCIYCRGIVFMWKSDLEGIRNFSLLCQNVLTGFPREYLQAMETCSVCTPAAKSENKVFVTTISKKLHERIWALTKDTEFLEASSQPTEN</sequence>
<comment type="caution">
    <text evidence="2">The sequence shown here is derived from an EMBL/GenBank/DDBJ whole genome shotgun (WGS) entry which is preliminary data.</text>
</comment>
<feature type="compositionally biased region" description="Low complexity" evidence="1">
    <location>
        <begin position="228"/>
        <end position="242"/>
    </location>
</feature>
<dbReference type="EMBL" id="JAACJL010000001">
    <property type="protein sequence ID" value="KAF4622979.1"/>
    <property type="molecule type" value="Genomic_DNA"/>
</dbReference>
<protein>
    <recommendedName>
        <fullName evidence="4">BTB domain-containing protein</fullName>
    </recommendedName>
</protein>
<organism evidence="2 3">
    <name type="scientific">Agrocybe pediades</name>
    <dbReference type="NCBI Taxonomy" id="84607"/>
    <lineage>
        <taxon>Eukaryota</taxon>
        <taxon>Fungi</taxon>
        <taxon>Dikarya</taxon>
        <taxon>Basidiomycota</taxon>
        <taxon>Agaricomycotina</taxon>
        <taxon>Agaricomycetes</taxon>
        <taxon>Agaricomycetidae</taxon>
        <taxon>Agaricales</taxon>
        <taxon>Agaricineae</taxon>
        <taxon>Strophariaceae</taxon>
        <taxon>Agrocybe</taxon>
    </lineage>
</organism>
<gene>
    <name evidence="2" type="ORF">D9613_001443</name>
</gene>
<name>A0A8H4VWZ2_9AGAR</name>
<evidence type="ECO:0008006" key="4">
    <source>
        <dbReference type="Google" id="ProtNLM"/>
    </source>
</evidence>
<proteinExistence type="predicted"/>
<feature type="region of interest" description="Disordered" evidence="1">
    <location>
        <begin position="67"/>
        <end position="100"/>
    </location>
</feature>
<feature type="region of interest" description="Disordered" evidence="1">
    <location>
        <begin position="228"/>
        <end position="254"/>
    </location>
</feature>
<feature type="compositionally biased region" description="Polar residues" evidence="1">
    <location>
        <begin position="86"/>
        <end position="95"/>
    </location>
</feature>